<comment type="caution">
    <text evidence="3">The sequence shown here is derived from an EMBL/GenBank/DDBJ whole genome shotgun (WGS) entry which is preliminary data.</text>
</comment>
<dbReference type="EMBL" id="JAGZYH010000036">
    <property type="protein sequence ID" value="MBS6622485.1"/>
    <property type="molecule type" value="Genomic_DNA"/>
</dbReference>
<dbReference type="GO" id="GO:0004519">
    <property type="term" value="F:endonuclease activity"/>
    <property type="evidence" value="ECO:0007669"/>
    <property type="project" value="InterPro"/>
</dbReference>
<accession>A0A9E1LZ65</accession>
<evidence type="ECO:0000313" key="4">
    <source>
        <dbReference type="Proteomes" id="UP000811365"/>
    </source>
</evidence>
<evidence type="ECO:0000313" key="3">
    <source>
        <dbReference type="EMBL" id="MBS6622485.1"/>
    </source>
</evidence>
<evidence type="ECO:0000259" key="2">
    <source>
        <dbReference type="Pfam" id="PF20454"/>
    </source>
</evidence>
<reference evidence="3" key="1">
    <citation type="submission" date="2021-02" db="EMBL/GenBank/DDBJ databases">
        <title>Infant gut strain persistence is associated with maternal origin, phylogeny, and functional potential including surface adhesion and iron acquisition.</title>
        <authorList>
            <person name="Lou Y.C."/>
        </authorList>
    </citation>
    <scope>NUCLEOTIDE SEQUENCE</scope>
    <source>
        <strain evidence="3">L2_039_000G1_dasL2_039_000G1_maxbin2.maxbin.077</strain>
    </source>
</reference>
<name>A0A9E1LZ65_9FIRM</name>
<organism evidence="3 4">
    <name type="scientific">Faecalibacterium prausnitzii</name>
    <dbReference type="NCBI Taxonomy" id="853"/>
    <lineage>
        <taxon>Bacteria</taxon>
        <taxon>Bacillati</taxon>
        <taxon>Bacillota</taxon>
        <taxon>Clostridia</taxon>
        <taxon>Eubacteriales</taxon>
        <taxon>Oscillospiraceae</taxon>
        <taxon>Faecalibacterium</taxon>
    </lineage>
</organism>
<dbReference type="AlphaFoldDB" id="A0A9E1LZ65"/>
<dbReference type="Pfam" id="PF20454">
    <property type="entry name" value="GpA_nuclease"/>
    <property type="match status" value="1"/>
</dbReference>
<gene>
    <name evidence="3" type="ORF">KH315_10050</name>
</gene>
<sequence>VQDDRFEVEVVGWGEGVESWGIRYQKIYGDMLSDQVWDDLDNFLLQTWRKADGTAYPLLATCIDSGGHHTDAVYRFAKERLNRRIFAIKGMGGSGVPFIRNPSKNNRVKAELFILGVDAGKTTIYQRLEVKTPGPNYCHFPSNPEAGYTEEYFKGLTAEKKVVRFVKGRLKEYWEIKDKEHKRNEPLDLRNYATAALAISRPVLKKTDADGTTVQPVKKARGRRQLSGGI</sequence>
<protein>
    <submittedName>
        <fullName evidence="3">Phage terminase large subunit family protein</fullName>
    </submittedName>
</protein>
<feature type="region of interest" description="Disordered" evidence="1">
    <location>
        <begin position="208"/>
        <end position="230"/>
    </location>
</feature>
<feature type="non-terminal residue" evidence="3">
    <location>
        <position position="1"/>
    </location>
</feature>
<dbReference type="InterPro" id="IPR046454">
    <property type="entry name" value="GpA_endonuclease"/>
</dbReference>
<feature type="domain" description="Terminase large subunit GpA endonuclease" evidence="2">
    <location>
        <begin position="1"/>
        <end position="199"/>
    </location>
</feature>
<evidence type="ECO:0000256" key="1">
    <source>
        <dbReference type="SAM" id="MobiDB-lite"/>
    </source>
</evidence>
<dbReference type="Proteomes" id="UP000811365">
    <property type="component" value="Unassembled WGS sequence"/>
</dbReference>
<proteinExistence type="predicted"/>